<comment type="caution">
    <text evidence="1">The sequence shown here is derived from an EMBL/GenBank/DDBJ whole genome shotgun (WGS) entry which is preliminary data.</text>
</comment>
<accession>A0A1J5PYG8</accession>
<proteinExistence type="predicted"/>
<protein>
    <submittedName>
        <fullName evidence="1">Uncharacterized protein</fullName>
    </submittedName>
</protein>
<organism evidence="1">
    <name type="scientific">mine drainage metagenome</name>
    <dbReference type="NCBI Taxonomy" id="410659"/>
    <lineage>
        <taxon>unclassified sequences</taxon>
        <taxon>metagenomes</taxon>
        <taxon>ecological metagenomes</taxon>
    </lineage>
</organism>
<dbReference type="EMBL" id="MLJW01004263">
    <property type="protein sequence ID" value="OIQ70315.1"/>
    <property type="molecule type" value="Genomic_DNA"/>
</dbReference>
<sequence length="108" mass="11577">MRNARVLVRRSLATVEDGHDHDRADVAAVADGFAVACDDLGTALAAGREPVRAREELLVLAGRLDPFVIAPDDWHVQSLVLLCRSLVVDLLEATGEDPGVARDALPEL</sequence>
<dbReference type="AlphaFoldDB" id="A0A1J5PYG8"/>
<name>A0A1J5PYG8_9ZZZZ</name>
<gene>
    <name evidence="1" type="ORF">GALL_480760</name>
</gene>
<reference evidence="1" key="1">
    <citation type="submission" date="2016-10" db="EMBL/GenBank/DDBJ databases">
        <title>Sequence of Gallionella enrichment culture.</title>
        <authorList>
            <person name="Poehlein A."/>
            <person name="Muehling M."/>
            <person name="Daniel R."/>
        </authorList>
    </citation>
    <scope>NUCLEOTIDE SEQUENCE</scope>
</reference>
<evidence type="ECO:0000313" key="1">
    <source>
        <dbReference type="EMBL" id="OIQ70315.1"/>
    </source>
</evidence>